<evidence type="ECO:0008006" key="3">
    <source>
        <dbReference type="Google" id="ProtNLM"/>
    </source>
</evidence>
<organism evidence="1 2">
    <name type="scientific">Pelagibacterium flavum</name>
    <dbReference type="NCBI Taxonomy" id="2984530"/>
    <lineage>
        <taxon>Bacteria</taxon>
        <taxon>Pseudomonadati</taxon>
        <taxon>Pseudomonadota</taxon>
        <taxon>Alphaproteobacteria</taxon>
        <taxon>Hyphomicrobiales</taxon>
        <taxon>Devosiaceae</taxon>
        <taxon>Pelagibacterium</taxon>
    </lineage>
</organism>
<protein>
    <recommendedName>
        <fullName evidence="3">Transposase</fullName>
    </recommendedName>
</protein>
<proteinExistence type="predicted"/>
<gene>
    <name evidence="1" type="ORF">OF122_11330</name>
</gene>
<evidence type="ECO:0000313" key="2">
    <source>
        <dbReference type="Proteomes" id="UP001163882"/>
    </source>
</evidence>
<keyword evidence="2" id="KW-1185">Reference proteome</keyword>
<reference evidence="1" key="1">
    <citation type="submission" date="2022-10" db="EMBL/GenBank/DDBJ databases">
        <title>YIM 151497 complete genome.</title>
        <authorList>
            <person name="Chen X."/>
        </authorList>
    </citation>
    <scope>NUCLEOTIDE SEQUENCE</scope>
    <source>
        <strain evidence="1">YIM 151497</strain>
    </source>
</reference>
<accession>A0ABY6IJ88</accession>
<dbReference type="Proteomes" id="UP001163882">
    <property type="component" value="Chromosome"/>
</dbReference>
<dbReference type="RefSeq" id="WP_264224355.1">
    <property type="nucleotide sequence ID" value="NZ_CP107716.1"/>
</dbReference>
<name>A0ABY6IJ88_9HYPH</name>
<sequence>MAKLHKRFEWREVEIRGMIAEGRKRDAITAVVELLKAGTASPAIQAIAAELLKPEKRGRGRPNSSPEHWYDIAMAVRERESDGLSEEAAIGEVADRYGYSDKHVTNCLKHYEAGEFPD</sequence>
<dbReference type="EMBL" id="CP107716">
    <property type="protein sequence ID" value="UYQ70666.1"/>
    <property type="molecule type" value="Genomic_DNA"/>
</dbReference>
<evidence type="ECO:0000313" key="1">
    <source>
        <dbReference type="EMBL" id="UYQ70666.1"/>
    </source>
</evidence>